<proteinExistence type="predicted"/>
<evidence type="ECO:0000256" key="1">
    <source>
        <dbReference type="SAM" id="MobiDB-lite"/>
    </source>
</evidence>
<organism evidence="2 3">
    <name type="scientific">Nesidiocoris tenuis</name>
    <dbReference type="NCBI Taxonomy" id="355587"/>
    <lineage>
        <taxon>Eukaryota</taxon>
        <taxon>Metazoa</taxon>
        <taxon>Ecdysozoa</taxon>
        <taxon>Arthropoda</taxon>
        <taxon>Hexapoda</taxon>
        <taxon>Insecta</taxon>
        <taxon>Pterygota</taxon>
        <taxon>Neoptera</taxon>
        <taxon>Paraneoptera</taxon>
        <taxon>Hemiptera</taxon>
        <taxon>Heteroptera</taxon>
        <taxon>Panheteroptera</taxon>
        <taxon>Cimicomorpha</taxon>
        <taxon>Miridae</taxon>
        <taxon>Dicyphina</taxon>
        <taxon>Nesidiocoris</taxon>
    </lineage>
</organism>
<keyword evidence="3" id="KW-1185">Reference proteome</keyword>
<dbReference type="AlphaFoldDB" id="A0A6H5GKS8"/>
<feature type="non-terminal residue" evidence="2">
    <location>
        <position position="51"/>
    </location>
</feature>
<reference evidence="2 3" key="1">
    <citation type="submission" date="2020-02" db="EMBL/GenBank/DDBJ databases">
        <authorList>
            <person name="Ferguson B K."/>
        </authorList>
    </citation>
    <scope>NUCLEOTIDE SEQUENCE [LARGE SCALE GENOMIC DNA]</scope>
</reference>
<evidence type="ECO:0000313" key="2">
    <source>
        <dbReference type="EMBL" id="CAB0003678.1"/>
    </source>
</evidence>
<protein>
    <submittedName>
        <fullName evidence="2">Uncharacterized protein</fullName>
    </submittedName>
</protein>
<name>A0A6H5GKS8_9HEMI</name>
<accession>A0A6H5GKS8</accession>
<evidence type="ECO:0000313" key="3">
    <source>
        <dbReference type="Proteomes" id="UP000479000"/>
    </source>
</evidence>
<sequence length="51" mass="5803">MVTQNKISRGTAIEKDRSHKTKQAPQSWPLRLLTATNSWSLFSVRVLSVPH</sequence>
<feature type="region of interest" description="Disordered" evidence="1">
    <location>
        <begin position="1"/>
        <end position="25"/>
    </location>
</feature>
<dbReference type="EMBL" id="CADCXU010013550">
    <property type="protein sequence ID" value="CAB0003678.1"/>
    <property type="molecule type" value="Genomic_DNA"/>
</dbReference>
<gene>
    <name evidence="2" type="ORF">NTEN_LOCUS9185</name>
</gene>
<dbReference type="Proteomes" id="UP000479000">
    <property type="component" value="Unassembled WGS sequence"/>
</dbReference>